<dbReference type="Gene3D" id="1.10.150.900">
    <property type="match status" value="1"/>
</dbReference>
<dbReference type="Proteomes" id="UP000448177">
    <property type="component" value="Unassembled WGS sequence"/>
</dbReference>
<reference evidence="1 2" key="1">
    <citation type="journal article" date="2019" name="Nat. Med.">
        <title>A library of human gut bacterial isolates paired with longitudinal multiomics data enables mechanistic microbiome research.</title>
        <authorList>
            <person name="Poyet M."/>
            <person name="Groussin M."/>
            <person name="Gibbons S.M."/>
            <person name="Avila-Pacheco J."/>
            <person name="Jiang X."/>
            <person name="Kearney S.M."/>
            <person name="Perrotta A.R."/>
            <person name="Berdy B."/>
            <person name="Zhao S."/>
            <person name="Lieberman T.D."/>
            <person name="Swanson P.K."/>
            <person name="Smith M."/>
            <person name="Roesemann S."/>
            <person name="Alexander J.E."/>
            <person name="Rich S.A."/>
            <person name="Livny J."/>
            <person name="Vlamakis H."/>
            <person name="Clish C."/>
            <person name="Bullock K."/>
            <person name="Deik A."/>
            <person name="Scott J."/>
            <person name="Pierce K.A."/>
            <person name="Xavier R.J."/>
            <person name="Alm E.J."/>
        </authorList>
    </citation>
    <scope>NUCLEOTIDE SEQUENCE [LARGE SCALE GENOMIC DNA]</scope>
    <source>
        <strain evidence="1 2">BIOML-A1</strain>
    </source>
</reference>
<name>A0A844KJF8_9FIRM</name>
<accession>A0A844KJF8</accession>
<keyword evidence="2" id="KW-1185">Reference proteome</keyword>
<comment type="caution">
    <text evidence="1">The sequence shown here is derived from an EMBL/GenBank/DDBJ whole genome shotgun (WGS) entry which is preliminary data.</text>
</comment>
<dbReference type="AlphaFoldDB" id="A0A844KJF8"/>
<evidence type="ECO:0000313" key="2">
    <source>
        <dbReference type="Proteomes" id="UP000448177"/>
    </source>
</evidence>
<evidence type="ECO:0000313" key="1">
    <source>
        <dbReference type="EMBL" id="MTR77457.1"/>
    </source>
</evidence>
<proteinExistence type="predicted"/>
<sequence length="72" mass="8416">MESENALAFDYFNENQISFEWIVDEGGAVIRFAPIDIDKQQYASVHGENENISVEEIHLMVDFYRKLIGKYK</sequence>
<protein>
    <submittedName>
        <fullName evidence="1">Uncharacterized protein</fullName>
    </submittedName>
</protein>
<dbReference type="EMBL" id="WNAF01000009">
    <property type="protein sequence ID" value="MTR77457.1"/>
    <property type="molecule type" value="Genomic_DNA"/>
</dbReference>
<gene>
    <name evidence="1" type="ORF">GMD21_12400</name>
</gene>
<organism evidence="1 2">
    <name type="scientific">Mediterraneibacter faecis</name>
    <dbReference type="NCBI Taxonomy" id="592978"/>
    <lineage>
        <taxon>Bacteria</taxon>
        <taxon>Bacillati</taxon>
        <taxon>Bacillota</taxon>
        <taxon>Clostridia</taxon>
        <taxon>Lachnospirales</taxon>
        <taxon>Lachnospiraceae</taxon>
        <taxon>Mediterraneibacter</taxon>
    </lineage>
</organism>